<evidence type="ECO:0000313" key="12">
    <source>
        <dbReference type="RefSeq" id="XP_016434960.1"/>
    </source>
</evidence>
<evidence type="ECO:0000313" key="11">
    <source>
        <dbReference type="Proteomes" id="UP000790787"/>
    </source>
</evidence>
<accession>A0A1S3X4P5</accession>
<dbReference type="SUPFAM" id="SSF57850">
    <property type="entry name" value="RING/U-box"/>
    <property type="match status" value="1"/>
</dbReference>
<dbReference type="PROSITE" id="PS50089">
    <property type="entry name" value="ZF_RING_2"/>
    <property type="match status" value="1"/>
</dbReference>
<dbReference type="PANTHER" id="PTHR46463">
    <property type="entry name" value="ZINC FINGER, RING/FYVE/PHD-TYPE"/>
    <property type="match status" value="1"/>
</dbReference>
<dbReference type="RefSeq" id="XP_016434960.1">
    <property type="nucleotide sequence ID" value="XM_016579474.1"/>
</dbReference>
<comment type="catalytic activity">
    <reaction evidence="1">
        <text>S-ubiquitinyl-[E2 ubiquitin-conjugating enzyme]-L-cysteine + [acceptor protein]-L-lysine = [E2 ubiquitin-conjugating enzyme]-L-cysteine + N(6)-ubiquitinyl-[acceptor protein]-L-lysine.</text>
        <dbReference type="EC" id="2.3.2.27"/>
    </reaction>
</comment>
<keyword evidence="6" id="KW-0833">Ubl conjugation pathway</keyword>
<dbReference type="SMR" id="A0A1S3X4P5"/>
<sequence length="228" mass="24872">MGSVCCCFTVSDVGENAAASNDHNHSNCQCFSCCFHNIINKCGAVFGRAQETAVTSANQGPSSSNAVVTVNSSCNTISSQGSVLPNNAAPTQPQVQQEVAFRRQDKSTSQSRVEPEPVGDADVEITQRLLQAADKLIKLDCEGGCKEYCPESPEKENSSKMKTGFLYAVSSSEDEDVCPTCLEEYTPENPKISTKCSHHYHLSCIYEWQERSEKCPVCGKLMQFEETN</sequence>
<reference evidence="12" key="2">
    <citation type="submission" date="2025-08" db="UniProtKB">
        <authorList>
            <consortium name="RefSeq"/>
        </authorList>
    </citation>
    <scope>IDENTIFICATION</scope>
    <source>
        <tissue evidence="12">Leaf</tissue>
    </source>
</reference>
<dbReference type="OrthoDB" id="8062037at2759"/>
<organism evidence="11 12">
    <name type="scientific">Nicotiana tabacum</name>
    <name type="common">Common tobacco</name>
    <dbReference type="NCBI Taxonomy" id="4097"/>
    <lineage>
        <taxon>Eukaryota</taxon>
        <taxon>Viridiplantae</taxon>
        <taxon>Streptophyta</taxon>
        <taxon>Embryophyta</taxon>
        <taxon>Tracheophyta</taxon>
        <taxon>Spermatophyta</taxon>
        <taxon>Magnoliopsida</taxon>
        <taxon>eudicotyledons</taxon>
        <taxon>Gunneridae</taxon>
        <taxon>Pentapetalae</taxon>
        <taxon>asterids</taxon>
        <taxon>lamiids</taxon>
        <taxon>Solanales</taxon>
        <taxon>Solanaceae</taxon>
        <taxon>Nicotianoideae</taxon>
        <taxon>Nicotianeae</taxon>
        <taxon>Nicotiana</taxon>
    </lineage>
</organism>
<evidence type="ECO:0000256" key="8">
    <source>
        <dbReference type="PROSITE-ProRule" id="PRU00175"/>
    </source>
</evidence>
<dbReference type="GO" id="GO:0061630">
    <property type="term" value="F:ubiquitin protein ligase activity"/>
    <property type="evidence" value="ECO:0007669"/>
    <property type="project" value="UniProtKB-EC"/>
</dbReference>
<keyword evidence="5 8" id="KW-0863">Zinc-finger</keyword>
<dbReference type="RefSeq" id="XP_016434960.1">
    <property type="nucleotide sequence ID" value="XM_016579474.2"/>
</dbReference>
<protein>
    <recommendedName>
        <fullName evidence="2">RING-type E3 ubiquitin transferase</fullName>
        <ecNumber evidence="2">2.3.2.27</ecNumber>
    </recommendedName>
</protein>
<dbReference type="PaxDb" id="4097-A0A1S3X4P5"/>
<keyword evidence="7" id="KW-0862">Zinc</keyword>
<dbReference type="InterPro" id="IPR013083">
    <property type="entry name" value="Znf_RING/FYVE/PHD"/>
</dbReference>
<evidence type="ECO:0000256" key="2">
    <source>
        <dbReference type="ARBA" id="ARBA00012483"/>
    </source>
</evidence>
<reference evidence="11" key="1">
    <citation type="journal article" date="2014" name="Nat. Commun.">
        <title>The tobacco genome sequence and its comparison with those of tomato and potato.</title>
        <authorList>
            <person name="Sierro N."/>
            <person name="Battey J.N."/>
            <person name="Ouadi S."/>
            <person name="Bakaher N."/>
            <person name="Bovet L."/>
            <person name="Willig A."/>
            <person name="Goepfert S."/>
            <person name="Peitsch M.C."/>
            <person name="Ivanov N.V."/>
        </authorList>
    </citation>
    <scope>NUCLEOTIDE SEQUENCE [LARGE SCALE GENOMIC DNA]</scope>
</reference>
<dbReference type="PANTHER" id="PTHR46463:SF38">
    <property type="entry name" value="RING_U-BOX SUPERFAMILY PROTEIN-RELATED"/>
    <property type="match status" value="1"/>
</dbReference>
<feature type="compositionally biased region" description="Polar residues" evidence="9">
    <location>
        <begin position="83"/>
        <end position="97"/>
    </location>
</feature>
<dbReference type="SMART" id="SM00184">
    <property type="entry name" value="RING"/>
    <property type="match status" value="1"/>
</dbReference>
<dbReference type="EC" id="2.3.2.27" evidence="2"/>
<evidence type="ECO:0000256" key="6">
    <source>
        <dbReference type="ARBA" id="ARBA00022786"/>
    </source>
</evidence>
<evidence type="ECO:0000256" key="5">
    <source>
        <dbReference type="ARBA" id="ARBA00022771"/>
    </source>
</evidence>
<dbReference type="STRING" id="4097.A0A1S3X4P5"/>
<keyword evidence="3" id="KW-0808">Transferase</keyword>
<dbReference type="KEGG" id="nta:107761265"/>
<proteinExistence type="predicted"/>
<name>A0A1S3X4P5_TOBAC</name>
<dbReference type="GO" id="GO:0004842">
    <property type="term" value="F:ubiquitin-protein transferase activity"/>
    <property type="evidence" value="ECO:0000318"/>
    <property type="project" value="GO_Central"/>
</dbReference>
<keyword evidence="11" id="KW-1185">Reference proteome</keyword>
<dbReference type="InterPro" id="IPR001841">
    <property type="entry name" value="Znf_RING"/>
</dbReference>
<feature type="region of interest" description="Disordered" evidence="9">
    <location>
        <begin position="83"/>
        <end position="120"/>
    </location>
</feature>
<evidence type="ECO:0000256" key="3">
    <source>
        <dbReference type="ARBA" id="ARBA00022679"/>
    </source>
</evidence>
<evidence type="ECO:0000256" key="4">
    <source>
        <dbReference type="ARBA" id="ARBA00022723"/>
    </source>
</evidence>
<dbReference type="GO" id="GO:0008270">
    <property type="term" value="F:zinc ion binding"/>
    <property type="evidence" value="ECO:0007669"/>
    <property type="project" value="UniProtKB-KW"/>
</dbReference>
<dbReference type="GeneID" id="107761265"/>
<evidence type="ECO:0000256" key="9">
    <source>
        <dbReference type="SAM" id="MobiDB-lite"/>
    </source>
</evidence>
<dbReference type="Pfam" id="PF13639">
    <property type="entry name" value="zf-RING_2"/>
    <property type="match status" value="1"/>
</dbReference>
<evidence type="ECO:0000256" key="7">
    <source>
        <dbReference type="ARBA" id="ARBA00022833"/>
    </source>
</evidence>
<gene>
    <name evidence="12" type="primary">LOC107761265</name>
</gene>
<dbReference type="Gene3D" id="3.30.40.10">
    <property type="entry name" value="Zinc/RING finger domain, C3HC4 (zinc finger)"/>
    <property type="match status" value="1"/>
</dbReference>
<dbReference type="Proteomes" id="UP000790787">
    <property type="component" value="Chromosome 24"/>
</dbReference>
<dbReference type="OMA" id="CKEYCPE"/>
<dbReference type="AlphaFoldDB" id="A0A1S3X4P5"/>
<feature type="domain" description="RING-type" evidence="10">
    <location>
        <begin position="178"/>
        <end position="218"/>
    </location>
</feature>
<evidence type="ECO:0000256" key="1">
    <source>
        <dbReference type="ARBA" id="ARBA00000900"/>
    </source>
</evidence>
<evidence type="ECO:0000259" key="10">
    <source>
        <dbReference type="PROSITE" id="PS50089"/>
    </source>
</evidence>
<keyword evidence="4" id="KW-0479">Metal-binding</keyword>
<dbReference type="CDD" id="cd23116">
    <property type="entry name" value="RING-H2_AIRP1-like"/>
    <property type="match status" value="1"/>
</dbReference>